<dbReference type="EMBL" id="HACG01024001">
    <property type="protein sequence ID" value="CEK70866.1"/>
    <property type="molecule type" value="Transcribed_RNA"/>
</dbReference>
<protein>
    <submittedName>
        <fullName evidence="1">Uncharacterized protein</fullName>
    </submittedName>
</protein>
<gene>
    <name evidence="1" type="primary">ORF75936</name>
</gene>
<reference evidence="1" key="1">
    <citation type="submission" date="2014-12" db="EMBL/GenBank/DDBJ databases">
        <title>Insight into the proteome of Arion vulgaris.</title>
        <authorList>
            <person name="Aradska J."/>
            <person name="Bulat T."/>
            <person name="Smidak R."/>
            <person name="Sarate P."/>
            <person name="Gangsoo J."/>
            <person name="Sialana F."/>
            <person name="Bilban M."/>
            <person name="Lubec G."/>
        </authorList>
    </citation>
    <scope>NUCLEOTIDE SEQUENCE</scope>
    <source>
        <tissue evidence="1">Skin</tissue>
    </source>
</reference>
<accession>A0A0B6ZSR5</accession>
<sequence>MFYGHISVQNMVNKKLFFKSDQNLSTPPSGSPLHRLHHCSLQTKPPPSNIVLKQMDWIRSEHVDIMFAVNCNTVSKVNNMH</sequence>
<proteinExistence type="predicted"/>
<organism evidence="1">
    <name type="scientific">Arion vulgaris</name>
    <dbReference type="NCBI Taxonomy" id="1028688"/>
    <lineage>
        <taxon>Eukaryota</taxon>
        <taxon>Metazoa</taxon>
        <taxon>Spiralia</taxon>
        <taxon>Lophotrochozoa</taxon>
        <taxon>Mollusca</taxon>
        <taxon>Gastropoda</taxon>
        <taxon>Heterobranchia</taxon>
        <taxon>Euthyneura</taxon>
        <taxon>Panpulmonata</taxon>
        <taxon>Eupulmonata</taxon>
        <taxon>Stylommatophora</taxon>
        <taxon>Helicina</taxon>
        <taxon>Arionoidea</taxon>
        <taxon>Arionidae</taxon>
        <taxon>Arion</taxon>
    </lineage>
</organism>
<evidence type="ECO:0000313" key="1">
    <source>
        <dbReference type="EMBL" id="CEK70866.1"/>
    </source>
</evidence>
<dbReference type="AlphaFoldDB" id="A0A0B6ZSR5"/>
<name>A0A0B6ZSR5_9EUPU</name>